<protein>
    <submittedName>
        <fullName evidence="1">Uncharacterized protein</fullName>
    </submittedName>
</protein>
<name>A0A7W2FVD0_9VIBR</name>
<keyword evidence="2" id="KW-1185">Reference proteome</keyword>
<dbReference type="EMBL" id="JACFYF010000386">
    <property type="protein sequence ID" value="MBA5764940.1"/>
    <property type="molecule type" value="Genomic_DNA"/>
</dbReference>
<gene>
    <name evidence="1" type="ORF">H2O73_21565</name>
</gene>
<feature type="non-terminal residue" evidence="1">
    <location>
        <position position="76"/>
    </location>
</feature>
<accession>A0A7W2FVD0</accession>
<organism evidence="1 2">
    <name type="scientific">Vibrio marinisediminis</name>
    <dbReference type="NCBI Taxonomy" id="2758441"/>
    <lineage>
        <taxon>Bacteria</taxon>
        <taxon>Pseudomonadati</taxon>
        <taxon>Pseudomonadota</taxon>
        <taxon>Gammaproteobacteria</taxon>
        <taxon>Vibrionales</taxon>
        <taxon>Vibrionaceae</taxon>
        <taxon>Vibrio</taxon>
    </lineage>
</organism>
<evidence type="ECO:0000313" key="2">
    <source>
        <dbReference type="Proteomes" id="UP000571701"/>
    </source>
</evidence>
<evidence type="ECO:0000313" key="1">
    <source>
        <dbReference type="EMBL" id="MBA5764940.1"/>
    </source>
</evidence>
<proteinExistence type="predicted"/>
<dbReference type="Proteomes" id="UP000571701">
    <property type="component" value="Unassembled WGS sequence"/>
</dbReference>
<comment type="caution">
    <text evidence="1">The sequence shown here is derived from an EMBL/GenBank/DDBJ whole genome shotgun (WGS) entry which is preliminary data.</text>
</comment>
<sequence length="76" mass="8644">SSAGIVYSDLGIPGYFLYDAIYRQNEGNYYWGDHYGLSSSNGYTKIDRGQNNSLGMEKRVDFNLGFEGLVFDKLWV</sequence>
<reference evidence="1 2" key="1">
    <citation type="submission" date="2020-07" db="EMBL/GenBank/DDBJ databases">
        <title>Vibrio marinisediminis sp. nov., isolated from marine sediment.</title>
        <authorList>
            <person name="Ji X."/>
        </authorList>
    </citation>
    <scope>NUCLEOTIDE SEQUENCE [LARGE SCALE GENOMIC DNA]</scope>
    <source>
        <strain evidence="1 2">404</strain>
    </source>
</reference>
<dbReference type="AlphaFoldDB" id="A0A7W2FVD0"/>
<feature type="non-terminal residue" evidence="1">
    <location>
        <position position="1"/>
    </location>
</feature>